<gene>
    <name evidence="4" type="ORF">CMUS01_01839</name>
</gene>
<sequence length="419" mass="47739">MSDATDLNIHTEDSGYSTTPTPTPTFVSRVTEPKERSRGTGKRIPHRKSRKGCRTCKGRKVKCDELQPSCSRCERLHIRCEYSHLQKTTSLADDHNLEGDDVDEKPSPATLTPAPLHLDLLQLELLHTWGTFTYMTMPWSHSLREFWRVTVPGLALENSYLMRAFLAIPALHLANVRPGQRSQYVSAALEHICIASESARELLQDVSESNAVTLFLFSALSVIHVLATPQRSAHGIIFDEEASFHDLLGALKGMKGLLGTLWDSLSDGPLAPLFNYGTERLVLQRPFLRSASANSALDMLELRFNTRITELKNLKTYNRVIQDIRDATDCIHLWEDADALIWVYRSLEGFIPLLESQEQEALVLLGYFTVVLKNCETHWWMQGWALQIMSYVYQRLDHDHRIWVYEPATEIGWIFPPHT</sequence>
<name>A0A8H6NW53_9PEZI</name>
<proteinExistence type="predicted"/>
<accession>A0A8H6NW53</accession>
<dbReference type="OrthoDB" id="416217at2759"/>
<evidence type="ECO:0000256" key="2">
    <source>
        <dbReference type="SAM" id="MobiDB-lite"/>
    </source>
</evidence>
<evidence type="ECO:0000313" key="4">
    <source>
        <dbReference type="EMBL" id="KAF6843732.1"/>
    </source>
</evidence>
<feature type="domain" description="Zn(2)-C6 fungal-type" evidence="3">
    <location>
        <begin position="52"/>
        <end position="82"/>
    </location>
</feature>
<dbReference type="GO" id="GO:0008270">
    <property type="term" value="F:zinc ion binding"/>
    <property type="evidence" value="ECO:0007669"/>
    <property type="project" value="InterPro"/>
</dbReference>
<keyword evidence="1" id="KW-0539">Nucleus</keyword>
<feature type="region of interest" description="Disordered" evidence="2">
    <location>
        <begin position="1"/>
        <end position="50"/>
    </location>
</feature>
<dbReference type="Gene3D" id="4.10.240.10">
    <property type="entry name" value="Zn(2)-C6 fungal-type DNA-binding domain"/>
    <property type="match status" value="1"/>
</dbReference>
<keyword evidence="5" id="KW-1185">Reference proteome</keyword>
<evidence type="ECO:0000313" key="5">
    <source>
        <dbReference type="Proteomes" id="UP000639643"/>
    </source>
</evidence>
<dbReference type="EMBL" id="WIGM01000033">
    <property type="protein sequence ID" value="KAF6843732.1"/>
    <property type="molecule type" value="Genomic_DNA"/>
</dbReference>
<comment type="caution">
    <text evidence="4">The sequence shown here is derived from an EMBL/GenBank/DDBJ whole genome shotgun (WGS) entry which is preliminary data.</text>
</comment>
<evidence type="ECO:0000259" key="3">
    <source>
        <dbReference type="PROSITE" id="PS50048"/>
    </source>
</evidence>
<organism evidence="4 5">
    <name type="scientific">Colletotrichum musicola</name>
    <dbReference type="NCBI Taxonomy" id="2175873"/>
    <lineage>
        <taxon>Eukaryota</taxon>
        <taxon>Fungi</taxon>
        <taxon>Dikarya</taxon>
        <taxon>Ascomycota</taxon>
        <taxon>Pezizomycotina</taxon>
        <taxon>Sordariomycetes</taxon>
        <taxon>Hypocreomycetidae</taxon>
        <taxon>Glomerellales</taxon>
        <taxon>Glomerellaceae</taxon>
        <taxon>Colletotrichum</taxon>
        <taxon>Colletotrichum orchidearum species complex</taxon>
    </lineage>
</organism>
<dbReference type="InterPro" id="IPR053157">
    <property type="entry name" value="Sterol_Uptake_Regulator"/>
</dbReference>
<dbReference type="Proteomes" id="UP000639643">
    <property type="component" value="Unassembled WGS sequence"/>
</dbReference>
<dbReference type="PROSITE" id="PS50048">
    <property type="entry name" value="ZN2_CY6_FUNGAL_2"/>
    <property type="match status" value="1"/>
</dbReference>
<protein>
    <submittedName>
        <fullName evidence="4">C6 zinc finger protein</fullName>
    </submittedName>
</protein>
<dbReference type="InterPro" id="IPR036864">
    <property type="entry name" value="Zn2-C6_fun-type_DNA-bd_sf"/>
</dbReference>
<dbReference type="InterPro" id="IPR001138">
    <property type="entry name" value="Zn2Cys6_DnaBD"/>
</dbReference>
<dbReference type="AlphaFoldDB" id="A0A8H6NW53"/>
<dbReference type="Pfam" id="PF00172">
    <property type="entry name" value="Zn_clus"/>
    <property type="match status" value="1"/>
</dbReference>
<dbReference type="PROSITE" id="PS00463">
    <property type="entry name" value="ZN2_CY6_FUNGAL_1"/>
    <property type="match status" value="1"/>
</dbReference>
<dbReference type="PANTHER" id="PTHR47784">
    <property type="entry name" value="STEROL UPTAKE CONTROL PROTEIN 2"/>
    <property type="match status" value="1"/>
</dbReference>
<dbReference type="SMART" id="SM00066">
    <property type="entry name" value="GAL4"/>
    <property type="match status" value="1"/>
</dbReference>
<evidence type="ECO:0000256" key="1">
    <source>
        <dbReference type="ARBA" id="ARBA00023242"/>
    </source>
</evidence>
<dbReference type="GO" id="GO:0001228">
    <property type="term" value="F:DNA-binding transcription activator activity, RNA polymerase II-specific"/>
    <property type="evidence" value="ECO:0007669"/>
    <property type="project" value="TreeGrafter"/>
</dbReference>
<reference evidence="4" key="1">
    <citation type="journal article" date="2020" name="Phytopathology">
        <title>Genome Sequence Resources of Colletotrichum truncatum, C. plurivorum, C. musicola, and C. sojae: Four Species Pathogenic to Soybean (Glycine max).</title>
        <authorList>
            <person name="Rogerio F."/>
            <person name="Boufleur T.R."/>
            <person name="Ciampi-Guillardi M."/>
            <person name="Sukno S.A."/>
            <person name="Thon M.R."/>
            <person name="Massola Junior N.S."/>
            <person name="Baroncelli R."/>
        </authorList>
    </citation>
    <scope>NUCLEOTIDE SEQUENCE</scope>
    <source>
        <strain evidence="4">LFN0074</strain>
    </source>
</reference>
<feature type="compositionally biased region" description="Basic residues" evidence="2">
    <location>
        <begin position="39"/>
        <end position="50"/>
    </location>
</feature>
<dbReference type="SUPFAM" id="SSF57701">
    <property type="entry name" value="Zn2/Cys6 DNA-binding domain"/>
    <property type="match status" value="1"/>
</dbReference>
<dbReference type="CDD" id="cd00067">
    <property type="entry name" value="GAL4"/>
    <property type="match status" value="1"/>
</dbReference>
<dbReference type="PANTHER" id="PTHR47784:SF5">
    <property type="entry name" value="STEROL UPTAKE CONTROL PROTEIN 2"/>
    <property type="match status" value="1"/>
</dbReference>